<dbReference type="CDD" id="cd00172">
    <property type="entry name" value="serpin"/>
    <property type="match status" value="1"/>
</dbReference>
<dbReference type="SMART" id="SM00093">
    <property type="entry name" value="SERPIN"/>
    <property type="match status" value="1"/>
</dbReference>
<dbReference type="AlphaFoldDB" id="A0AAD9KY73"/>
<reference evidence="4" key="1">
    <citation type="journal article" date="2023" name="Mol. Biol. Evol.">
        <title>Third-Generation Sequencing Reveals the Adaptive Role of the Epigenome in Three Deep-Sea Polychaetes.</title>
        <authorList>
            <person name="Perez M."/>
            <person name="Aroh O."/>
            <person name="Sun Y."/>
            <person name="Lan Y."/>
            <person name="Juniper S.K."/>
            <person name="Young C.R."/>
            <person name="Angers B."/>
            <person name="Qian P.Y."/>
        </authorList>
    </citation>
    <scope>NUCLEOTIDE SEQUENCE</scope>
    <source>
        <strain evidence="4">R07B-5</strain>
    </source>
</reference>
<dbReference type="InterPro" id="IPR000215">
    <property type="entry name" value="Serpin_fam"/>
</dbReference>
<dbReference type="InterPro" id="IPR036186">
    <property type="entry name" value="Serpin_sf"/>
</dbReference>
<evidence type="ECO:0000256" key="2">
    <source>
        <dbReference type="RuleBase" id="RU000411"/>
    </source>
</evidence>
<gene>
    <name evidence="4" type="ORF">NP493_484g02001</name>
</gene>
<evidence type="ECO:0000256" key="1">
    <source>
        <dbReference type="ARBA" id="ARBA00009500"/>
    </source>
</evidence>
<sequence length="235" mass="26300">MQKIRELLPSRAVDRSTSLVLVNAIYFRSSWRFRFDERRTSLRPFHVSRTEDVDTEMMDTKATMRLGRISSLKCKIVEIPYSNDDAAMYVLLPDDIDGLPRLEDGLTVTVLDDAIDAMRAVTNARLTLPKFKMEEQYDLRATLGDMGIGDLFTADADLSGMSETGGLFVSDVVHKAYIDVTEQGTEAAAATAVIVSRSNLRPLSVVADRPFLFLIREGRTRSVVFIGRYVRPPTG</sequence>
<dbReference type="PANTHER" id="PTHR11461">
    <property type="entry name" value="SERINE PROTEASE INHIBITOR, SERPIN"/>
    <property type="match status" value="1"/>
</dbReference>
<dbReference type="SUPFAM" id="SSF56574">
    <property type="entry name" value="Serpins"/>
    <property type="match status" value="1"/>
</dbReference>
<dbReference type="Pfam" id="PF00079">
    <property type="entry name" value="Serpin"/>
    <property type="match status" value="1"/>
</dbReference>
<dbReference type="Gene3D" id="2.30.39.10">
    <property type="entry name" value="Alpha-1-antitrypsin, domain 1"/>
    <property type="match status" value="1"/>
</dbReference>
<feature type="domain" description="Serpin" evidence="3">
    <location>
        <begin position="1"/>
        <end position="232"/>
    </location>
</feature>
<proteinExistence type="inferred from homology"/>
<dbReference type="EMBL" id="JAODUO010000486">
    <property type="protein sequence ID" value="KAK2179507.1"/>
    <property type="molecule type" value="Genomic_DNA"/>
</dbReference>
<protein>
    <recommendedName>
        <fullName evidence="3">Serpin domain-containing protein</fullName>
    </recommendedName>
</protein>
<dbReference type="InterPro" id="IPR042185">
    <property type="entry name" value="Serpin_sf_2"/>
</dbReference>
<comment type="caution">
    <text evidence="4">The sequence shown here is derived from an EMBL/GenBank/DDBJ whole genome shotgun (WGS) entry which is preliminary data.</text>
</comment>
<keyword evidence="5" id="KW-1185">Reference proteome</keyword>
<accession>A0AAD9KY73</accession>
<dbReference type="InterPro" id="IPR023796">
    <property type="entry name" value="Serpin_dom"/>
</dbReference>
<dbReference type="PANTHER" id="PTHR11461:SF211">
    <property type="entry name" value="GH10112P-RELATED"/>
    <property type="match status" value="1"/>
</dbReference>
<comment type="similarity">
    <text evidence="1 2">Belongs to the serpin family.</text>
</comment>
<dbReference type="GO" id="GO:0004867">
    <property type="term" value="F:serine-type endopeptidase inhibitor activity"/>
    <property type="evidence" value="ECO:0007669"/>
    <property type="project" value="InterPro"/>
</dbReference>
<evidence type="ECO:0000313" key="5">
    <source>
        <dbReference type="Proteomes" id="UP001209878"/>
    </source>
</evidence>
<dbReference type="InterPro" id="IPR042178">
    <property type="entry name" value="Serpin_sf_1"/>
</dbReference>
<dbReference type="Gene3D" id="3.30.497.10">
    <property type="entry name" value="Antithrombin, subunit I, domain 2"/>
    <property type="match status" value="1"/>
</dbReference>
<evidence type="ECO:0000313" key="4">
    <source>
        <dbReference type="EMBL" id="KAK2179507.1"/>
    </source>
</evidence>
<dbReference type="GO" id="GO:0005615">
    <property type="term" value="C:extracellular space"/>
    <property type="evidence" value="ECO:0007669"/>
    <property type="project" value="InterPro"/>
</dbReference>
<dbReference type="InterPro" id="IPR023795">
    <property type="entry name" value="Serpin_CS"/>
</dbReference>
<dbReference type="PROSITE" id="PS00284">
    <property type="entry name" value="SERPIN"/>
    <property type="match status" value="1"/>
</dbReference>
<evidence type="ECO:0000259" key="3">
    <source>
        <dbReference type="SMART" id="SM00093"/>
    </source>
</evidence>
<name>A0AAD9KY73_RIDPI</name>
<organism evidence="4 5">
    <name type="scientific">Ridgeia piscesae</name>
    <name type="common">Tubeworm</name>
    <dbReference type="NCBI Taxonomy" id="27915"/>
    <lineage>
        <taxon>Eukaryota</taxon>
        <taxon>Metazoa</taxon>
        <taxon>Spiralia</taxon>
        <taxon>Lophotrochozoa</taxon>
        <taxon>Annelida</taxon>
        <taxon>Polychaeta</taxon>
        <taxon>Sedentaria</taxon>
        <taxon>Canalipalpata</taxon>
        <taxon>Sabellida</taxon>
        <taxon>Siboglinidae</taxon>
        <taxon>Ridgeia</taxon>
    </lineage>
</organism>
<dbReference type="Proteomes" id="UP001209878">
    <property type="component" value="Unassembled WGS sequence"/>
</dbReference>